<dbReference type="AlphaFoldDB" id="A0A4S2FNC3"/>
<proteinExistence type="predicted"/>
<reference evidence="1 2" key="1">
    <citation type="submission" date="2019-04" db="EMBL/GenBank/DDBJ databases">
        <title>Microbes associate with the intestines of laboratory mice.</title>
        <authorList>
            <person name="Navarre W."/>
            <person name="Wong E."/>
            <person name="Huang K."/>
            <person name="Tropini C."/>
            <person name="Ng K."/>
            <person name="Yu B."/>
        </authorList>
    </citation>
    <scope>NUCLEOTIDE SEQUENCE [LARGE SCALE GENOMIC DNA]</scope>
    <source>
        <strain evidence="1 2">NM06_A21</strain>
    </source>
</reference>
<dbReference type="PROSITE" id="PS51257">
    <property type="entry name" value="PROKAR_LIPOPROTEIN"/>
    <property type="match status" value="1"/>
</dbReference>
<evidence type="ECO:0000313" key="2">
    <source>
        <dbReference type="Proteomes" id="UP000306630"/>
    </source>
</evidence>
<dbReference type="RefSeq" id="WP_135993769.1">
    <property type="nucleotide sequence ID" value="NZ_CAMRAI010000032.1"/>
</dbReference>
<sequence length="209" mass="24659">MKYKLLILAIFIAFVMQGCIYIHMTHLSDEDLEWGDVYEVGDTVLFVSNLGNNDIMTVTKQSLYNNRCPVYYSTGSGPDYYANTGYRYIIQHRRSVIDGLISFRKSITDSLEVIYMLGMRFSISDLNRHDTHRLLKTSKFWHNSELYDNCIIADSKNSEYPDYWEEKIKNKVEKFVWSKEYGLIYYKFEDGEEFFREDLLPDALACDNQ</sequence>
<evidence type="ECO:0008006" key="3">
    <source>
        <dbReference type="Google" id="ProtNLM"/>
    </source>
</evidence>
<dbReference type="EMBL" id="SRYD01000059">
    <property type="protein sequence ID" value="TGY70566.1"/>
    <property type="molecule type" value="Genomic_DNA"/>
</dbReference>
<name>A0A4S2FNC3_9BACT</name>
<accession>A0A4S2FNC3</accession>
<organism evidence="1 2">
    <name type="scientific">Muribaculum intestinale</name>
    <dbReference type="NCBI Taxonomy" id="1796646"/>
    <lineage>
        <taxon>Bacteria</taxon>
        <taxon>Pseudomonadati</taxon>
        <taxon>Bacteroidota</taxon>
        <taxon>Bacteroidia</taxon>
        <taxon>Bacteroidales</taxon>
        <taxon>Muribaculaceae</taxon>
        <taxon>Muribaculum</taxon>
    </lineage>
</organism>
<evidence type="ECO:0000313" key="1">
    <source>
        <dbReference type="EMBL" id="TGY70566.1"/>
    </source>
</evidence>
<dbReference type="Proteomes" id="UP000306630">
    <property type="component" value="Unassembled WGS sequence"/>
</dbReference>
<gene>
    <name evidence="1" type="ORF">E5333_12485</name>
</gene>
<protein>
    <recommendedName>
        <fullName evidence="3">Lipoprotein</fullName>
    </recommendedName>
</protein>
<comment type="caution">
    <text evidence="1">The sequence shown here is derived from an EMBL/GenBank/DDBJ whole genome shotgun (WGS) entry which is preliminary data.</text>
</comment>